<proteinExistence type="predicted"/>
<sequence>MLEVCKWVTSETHISRGNQSDKTFRCPWIKKVKDGKTEDYGLNDEGVLCYRGRFYVPNDKDLKQTILREVQASPYAIQLGDLYWWPELKRDVTELVDKCLMYNQVKAKH</sequence>
<accession>A0A5B6VXH1</accession>
<comment type="caution">
    <text evidence="1">The sequence shown here is derived from an EMBL/GenBank/DDBJ whole genome shotgun (WGS) entry which is preliminary data.</text>
</comment>
<dbReference type="OrthoDB" id="1938712at2759"/>
<reference evidence="1" key="1">
    <citation type="submission" date="2019-08" db="EMBL/GenBank/DDBJ databases">
        <authorList>
            <person name="Liu F."/>
        </authorList>
    </citation>
    <scope>NUCLEOTIDE SEQUENCE [LARGE SCALE GENOMIC DNA]</scope>
    <source>
        <strain evidence="1">PA1801</strain>
        <tissue evidence="1">Leaf</tissue>
    </source>
</reference>
<organism evidence="1 2">
    <name type="scientific">Gossypium australe</name>
    <dbReference type="NCBI Taxonomy" id="47621"/>
    <lineage>
        <taxon>Eukaryota</taxon>
        <taxon>Viridiplantae</taxon>
        <taxon>Streptophyta</taxon>
        <taxon>Embryophyta</taxon>
        <taxon>Tracheophyta</taxon>
        <taxon>Spermatophyta</taxon>
        <taxon>Magnoliopsida</taxon>
        <taxon>eudicotyledons</taxon>
        <taxon>Gunneridae</taxon>
        <taxon>Pentapetalae</taxon>
        <taxon>rosids</taxon>
        <taxon>malvids</taxon>
        <taxon>Malvales</taxon>
        <taxon>Malvaceae</taxon>
        <taxon>Malvoideae</taxon>
        <taxon>Gossypium</taxon>
    </lineage>
</organism>
<name>A0A5B6VXH1_9ROSI</name>
<dbReference type="EMBL" id="SMMG02000005">
    <property type="protein sequence ID" value="KAA3473990.1"/>
    <property type="molecule type" value="Genomic_DNA"/>
</dbReference>
<keyword evidence="2" id="KW-1185">Reference proteome</keyword>
<evidence type="ECO:0000313" key="1">
    <source>
        <dbReference type="EMBL" id="KAA3473990.1"/>
    </source>
</evidence>
<dbReference type="Proteomes" id="UP000325315">
    <property type="component" value="Unassembled WGS sequence"/>
</dbReference>
<evidence type="ECO:0000313" key="2">
    <source>
        <dbReference type="Proteomes" id="UP000325315"/>
    </source>
</evidence>
<protein>
    <submittedName>
        <fullName evidence="1">Zinc finger and BTB domain-containing protein 11-like</fullName>
    </submittedName>
</protein>
<gene>
    <name evidence="1" type="ORF">EPI10_024325</name>
</gene>
<dbReference type="AlphaFoldDB" id="A0A5B6VXH1"/>